<evidence type="ECO:0000313" key="2">
    <source>
        <dbReference type="EMBL" id="KZD12278.1"/>
    </source>
</evidence>
<accession>A0A154WFH2</accession>
<feature type="region of interest" description="Disordered" evidence="1">
    <location>
        <begin position="1"/>
        <end position="76"/>
    </location>
</feature>
<evidence type="ECO:0000256" key="1">
    <source>
        <dbReference type="SAM" id="MobiDB-lite"/>
    </source>
</evidence>
<dbReference type="Proteomes" id="UP000076400">
    <property type="component" value="Unassembled WGS sequence"/>
</dbReference>
<evidence type="ECO:0000313" key="3">
    <source>
        <dbReference type="Proteomes" id="UP000076400"/>
    </source>
</evidence>
<feature type="compositionally biased region" description="Basic and acidic residues" evidence="1">
    <location>
        <begin position="31"/>
        <end position="76"/>
    </location>
</feature>
<dbReference type="EMBL" id="LPXN01000037">
    <property type="protein sequence ID" value="KZD12278.1"/>
    <property type="molecule type" value="Genomic_DNA"/>
</dbReference>
<feature type="compositionally biased region" description="Basic and acidic residues" evidence="1">
    <location>
        <begin position="1"/>
        <end position="11"/>
    </location>
</feature>
<organism evidence="2 3">
    <name type="scientific">Oceanibaculum pacificum</name>
    <dbReference type="NCBI Taxonomy" id="580166"/>
    <lineage>
        <taxon>Bacteria</taxon>
        <taxon>Pseudomonadati</taxon>
        <taxon>Pseudomonadota</taxon>
        <taxon>Alphaproteobacteria</taxon>
        <taxon>Rhodospirillales</taxon>
        <taxon>Oceanibaculaceae</taxon>
        <taxon>Oceanibaculum</taxon>
    </lineage>
</organism>
<proteinExistence type="predicted"/>
<dbReference type="STRING" id="580166.AUP43_16835"/>
<name>A0A154WFH2_9PROT</name>
<reference evidence="2 3" key="1">
    <citation type="submission" date="2015-12" db="EMBL/GenBank/DDBJ databases">
        <title>Genome sequence of Oceanibaculum pacificum MCCC 1A02656.</title>
        <authorList>
            <person name="Lu L."/>
            <person name="Lai Q."/>
            <person name="Shao Z."/>
            <person name="Qian P."/>
        </authorList>
    </citation>
    <scope>NUCLEOTIDE SEQUENCE [LARGE SCALE GENOMIC DNA]</scope>
    <source>
        <strain evidence="2 3">MCCC 1A02656</strain>
    </source>
</reference>
<gene>
    <name evidence="2" type="ORF">AUP43_16835</name>
</gene>
<protein>
    <submittedName>
        <fullName evidence="2">Uncharacterized protein</fullName>
    </submittedName>
</protein>
<keyword evidence="3" id="KW-1185">Reference proteome</keyword>
<comment type="caution">
    <text evidence="2">The sequence shown here is derived from an EMBL/GenBank/DDBJ whole genome shotgun (WGS) entry which is preliminary data.</text>
</comment>
<dbReference type="AlphaFoldDB" id="A0A154WFH2"/>
<sequence>MSSHNHWKEEPMAGPAGKNEGEGSRTAARAYNKDTRDFVDSGKVDQKAKEAAKAVDGAEGKALKQAEAEGKSHRKQ</sequence>